<evidence type="ECO:0000313" key="1">
    <source>
        <dbReference type="EMBL" id="GAJ16617.1"/>
    </source>
</evidence>
<organism evidence="1">
    <name type="scientific">marine sediment metagenome</name>
    <dbReference type="NCBI Taxonomy" id="412755"/>
    <lineage>
        <taxon>unclassified sequences</taxon>
        <taxon>metagenomes</taxon>
        <taxon>ecological metagenomes</taxon>
    </lineage>
</organism>
<feature type="non-terminal residue" evidence="1">
    <location>
        <position position="78"/>
    </location>
</feature>
<reference evidence="1" key="1">
    <citation type="journal article" date="2014" name="Front. Microbiol.">
        <title>High frequency of phylogenetically diverse reductive dehalogenase-homologous genes in deep subseafloor sedimentary metagenomes.</title>
        <authorList>
            <person name="Kawai M."/>
            <person name="Futagami T."/>
            <person name="Toyoda A."/>
            <person name="Takaki Y."/>
            <person name="Nishi S."/>
            <person name="Hori S."/>
            <person name="Arai W."/>
            <person name="Tsubouchi T."/>
            <person name="Morono Y."/>
            <person name="Uchiyama I."/>
            <person name="Ito T."/>
            <person name="Fujiyama A."/>
            <person name="Inagaki F."/>
            <person name="Takami H."/>
        </authorList>
    </citation>
    <scope>NUCLEOTIDE SEQUENCE</scope>
    <source>
        <strain evidence="1">Expedition CK06-06</strain>
    </source>
</reference>
<dbReference type="EMBL" id="BARW01040158">
    <property type="protein sequence ID" value="GAJ16617.1"/>
    <property type="molecule type" value="Genomic_DNA"/>
</dbReference>
<protein>
    <submittedName>
        <fullName evidence="1">Uncharacterized protein</fullName>
    </submittedName>
</protein>
<sequence length="78" mass="8893">MFQTWGTRGKDDAWLAAGIEDNISSSLKEWEGSYIFAEYGYERNPGLELKIPDHEYLDSEHTRRGAWRGAFSGTGIIH</sequence>
<comment type="caution">
    <text evidence="1">The sequence shown here is derived from an EMBL/GenBank/DDBJ whole genome shotgun (WGS) entry which is preliminary data.</text>
</comment>
<name>X1VF93_9ZZZZ</name>
<gene>
    <name evidence="1" type="ORF">S12H4_60835</name>
</gene>
<proteinExistence type="predicted"/>
<dbReference type="AlphaFoldDB" id="X1VF93"/>
<accession>X1VF93</accession>